<keyword evidence="3" id="KW-1185">Reference proteome</keyword>
<sequence>MKKLSLLLLAATLLATTTNAQFFEKGTNVISAGVGLGGHFGSFSYGSQTPAISLQYEKGMWDIGGPGVISLGGYAGIKGYKYSGSSGSYHYNEKWNYTVIGVRSAYHYNGINNEKFDVYGGLMLSYNILSYKFTDNSGGSSTYRGGSYGSTLGFTAYAGGRYLFIEQLGAFAELGYGVSYLTLGLAYKF</sequence>
<evidence type="ECO:0000313" key="3">
    <source>
        <dbReference type="Proteomes" id="UP000192276"/>
    </source>
</evidence>
<dbReference type="STRING" id="550983.A4R26_30125"/>
<name>A0A1V9EUZ6_9BACT</name>
<dbReference type="AlphaFoldDB" id="A0A1V9EUZ6"/>
<dbReference type="OrthoDB" id="1118003at2"/>
<gene>
    <name evidence="2" type="ORF">A4R26_30125</name>
</gene>
<proteinExistence type="predicted"/>
<organism evidence="2 3">
    <name type="scientific">Niastella populi</name>
    <dbReference type="NCBI Taxonomy" id="550983"/>
    <lineage>
        <taxon>Bacteria</taxon>
        <taxon>Pseudomonadati</taxon>
        <taxon>Bacteroidota</taxon>
        <taxon>Chitinophagia</taxon>
        <taxon>Chitinophagales</taxon>
        <taxon>Chitinophagaceae</taxon>
        <taxon>Niastella</taxon>
    </lineage>
</organism>
<evidence type="ECO:0000256" key="1">
    <source>
        <dbReference type="SAM" id="SignalP"/>
    </source>
</evidence>
<evidence type="ECO:0008006" key="4">
    <source>
        <dbReference type="Google" id="ProtNLM"/>
    </source>
</evidence>
<reference evidence="3" key="1">
    <citation type="submission" date="2016-04" db="EMBL/GenBank/DDBJ databases">
        <authorList>
            <person name="Chen L."/>
            <person name="Zhuang W."/>
            <person name="Wang G."/>
        </authorList>
    </citation>
    <scope>NUCLEOTIDE SEQUENCE [LARGE SCALE GENOMIC DNA]</scope>
    <source>
        <strain evidence="3">208</strain>
    </source>
</reference>
<dbReference type="Proteomes" id="UP000192276">
    <property type="component" value="Unassembled WGS sequence"/>
</dbReference>
<protein>
    <recommendedName>
        <fullName evidence="4">Outer membrane protein beta-barrel domain-containing protein</fullName>
    </recommendedName>
</protein>
<feature type="signal peptide" evidence="1">
    <location>
        <begin position="1"/>
        <end position="20"/>
    </location>
</feature>
<keyword evidence="1" id="KW-0732">Signal</keyword>
<feature type="chain" id="PRO_5012031600" description="Outer membrane protein beta-barrel domain-containing protein" evidence="1">
    <location>
        <begin position="21"/>
        <end position="189"/>
    </location>
</feature>
<accession>A0A1V9EUZ6</accession>
<dbReference type="RefSeq" id="WP_081170044.1">
    <property type="nucleotide sequence ID" value="NZ_LWBP01000222.1"/>
</dbReference>
<dbReference type="EMBL" id="LWBP01000222">
    <property type="protein sequence ID" value="OQP49976.1"/>
    <property type="molecule type" value="Genomic_DNA"/>
</dbReference>
<comment type="caution">
    <text evidence="2">The sequence shown here is derived from an EMBL/GenBank/DDBJ whole genome shotgun (WGS) entry which is preliminary data.</text>
</comment>
<evidence type="ECO:0000313" key="2">
    <source>
        <dbReference type="EMBL" id="OQP49976.1"/>
    </source>
</evidence>